<evidence type="ECO:0000256" key="7">
    <source>
        <dbReference type="ARBA" id="ARBA00022993"/>
    </source>
</evidence>
<dbReference type="UniPathway" id="UPA00241">
    <property type="reaction ID" value="UER00355"/>
</dbReference>
<dbReference type="GO" id="GO:0005524">
    <property type="term" value="F:ATP binding"/>
    <property type="evidence" value="ECO:0007669"/>
    <property type="project" value="UniProtKB-KW"/>
</dbReference>
<evidence type="ECO:0000256" key="6">
    <source>
        <dbReference type="ARBA" id="ARBA00022842"/>
    </source>
</evidence>
<dbReference type="InterPro" id="IPR014729">
    <property type="entry name" value="Rossmann-like_a/b/a_fold"/>
</dbReference>
<dbReference type="NCBIfam" id="TIGR01510">
    <property type="entry name" value="coaD_prev_kdtB"/>
    <property type="match status" value="1"/>
</dbReference>
<keyword evidence="5 9" id="KW-0067">ATP-binding</keyword>
<comment type="subunit">
    <text evidence="9">Homohexamer.</text>
</comment>
<evidence type="ECO:0000256" key="9">
    <source>
        <dbReference type="HAMAP-Rule" id="MF_00151"/>
    </source>
</evidence>
<keyword evidence="4 9" id="KW-0547">Nucleotide-binding</keyword>
<keyword evidence="1 9" id="KW-0963">Cytoplasm</keyword>
<dbReference type="PANTHER" id="PTHR21342:SF1">
    <property type="entry name" value="PHOSPHOPANTETHEINE ADENYLYLTRANSFERASE"/>
    <property type="match status" value="1"/>
</dbReference>
<evidence type="ECO:0000256" key="4">
    <source>
        <dbReference type="ARBA" id="ARBA00022741"/>
    </source>
</evidence>
<keyword evidence="3 9" id="KW-0548">Nucleotidyltransferase</keyword>
<dbReference type="NCBIfam" id="TIGR00125">
    <property type="entry name" value="cyt_tran_rel"/>
    <property type="match status" value="1"/>
</dbReference>
<dbReference type="GO" id="GO:0005737">
    <property type="term" value="C:cytoplasm"/>
    <property type="evidence" value="ECO:0007669"/>
    <property type="project" value="UniProtKB-SubCell"/>
</dbReference>
<evidence type="ECO:0000256" key="2">
    <source>
        <dbReference type="ARBA" id="ARBA00022679"/>
    </source>
</evidence>
<dbReference type="PANTHER" id="PTHR21342">
    <property type="entry name" value="PHOSPHOPANTETHEINE ADENYLYLTRANSFERASE"/>
    <property type="match status" value="1"/>
</dbReference>
<feature type="binding site" evidence="9">
    <location>
        <begin position="122"/>
        <end position="128"/>
    </location>
    <ligand>
        <name>ATP</name>
        <dbReference type="ChEBI" id="CHEBI:30616"/>
    </ligand>
</feature>
<dbReference type="HAMAP" id="MF_00151">
    <property type="entry name" value="PPAT_bact"/>
    <property type="match status" value="1"/>
</dbReference>
<evidence type="ECO:0000256" key="3">
    <source>
        <dbReference type="ARBA" id="ARBA00022695"/>
    </source>
</evidence>
<keyword evidence="7 9" id="KW-0173">Coenzyme A biosynthesis</keyword>
<dbReference type="GO" id="GO:0004595">
    <property type="term" value="F:pantetheine-phosphate adenylyltransferase activity"/>
    <property type="evidence" value="ECO:0007669"/>
    <property type="project" value="UniProtKB-UniRule"/>
</dbReference>
<dbReference type="Pfam" id="PF01467">
    <property type="entry name" value="CTP_transf_like"/>
    <property type="match status" value="1"/>
</dbReference>
<comment type="similarity">
    <text evidence="9">Belongs to the bacterial CoaD family.</text>
</comment>
<comment type="catalytic activity">
    <reaction evidence="8 9">
        <text>(R)-4'-phosphopantetheine + ATP + H(+) = 3'-dephospho-CoA + diphosphate</text>
        <dbReference type="Rhea" id="RHEA:19801"/>
        <dbReference type="ChEBI" id="CHEBI:15378"/>
        <dbReference type="ChEBI" id="CHEBI:30616"/>
        <dbReference type="ChEBI" id="CHEBI:33019"/>
        <dbReference type="ChEBI" id="CHEBI:57328"/>
        <dbReference type="ChEBI" id="CHEBI:61723"/>
        <dbReference type="EC" id="2.7.7.3"/>
    </reaction>
</comment>
<name>A0A653A9Q8_9BACT</name>
<feature type="binding site" evidence="9">
    <location>
        <position position="17"/>
    </location>
    <ligand>
        <name>ATP</name>
        <dbReference type="ChEBI" id="CHEBI:30616"/>
    </ligand>
</feature>
<feature type="binding site" evidence="9">
    <location>
        <position position="98"/>
    </location>
    <ligand>
        <name>ATP</name>
        <dbReference type="ChEBI" id="CHEBI:30616"/>
    </ligand>
</feature>
<dbReference type="InterPro" id="IPR004821">
    <property type="entry name" value="Cyt_trans-like"/>
</dbReference>
<comment type="subcellular location">
    <subcellularLocation>
        <location evidence="9">Cytoplasm</location>
    </subcellularLocation>
</comment>
<keyword evidence="2 9" id="KW-0808">Transferase</keyword>
<reference evidence="11" key="1">
    <citation type="submission" date="2018-07" db="EMBL/GenBank/DDBJ databases">
        <authorList>
            <consortium name="Genoscope - CEA"/>
            <person name="William W."/>
        </authorList>
    </citation>
    <scope>NUCLEOTIDE SEQUENCE</scope>
    <source>
        <strain evidence="11">IK1</strain>
    </source>
</reference>
<feature type="site" description="Transition state stabilizer" evidence="9">
    <location>
        <position position="17"/>
    </location>
</feature>
<feature type="binding site" evidence="9">
    <location>
        <begin position="88"/>
        <end position="90"/>
    </location>
    <ligand>
        <name>ATP</name>
        <dbReference type="ChEBI" id="CHEBI:30616"/>
    </ligand>
</feature>
<feature type="domain" description="Cytidyltransferase-like" evidence="10">
    <location>
        <begin position="5"/>
        <end position="132"/>
    </location>
</feature>
<dbReference type="GO" id="GO:0015937">
    <property type="term" value="P:coenzyme A biosynthetic process"/>
    <property type="evidence" value="ECO:0007669"/>
    <property type="project" value="UniProtKB-UniRule"/>
</dbReference>
<evidence type="ECO:0000313" key="11">
    <source>
        <dbReference type="EMBL" id="VBB44720.1"/>
    </source>
</evidence>
<feature type="binding site" evidence="9">
    <location>
        <position position="87"/>
    </location>
    <ligand>
        <name>substrate</name>
    </ligand>
</feature>
<comment type="cofactor">
    <cofactor evidence="9">
        <name>Mg(2+)</name>
        <dbReference type="ChEBI" id="CHEBI:18420"/>
    </cofactor>
</comment>
<keyword evidence="6 9" id="KW-0460">Magnesium</keyword>
<comment type="function">
    <text evidence="9">Reversibly transfers an adenylyl group from ATP to 4'-phosphopantetheine, yielding dephospho-CoA (dPCoA) and pyrophosphate.</text>
</comment>
<organism evidence="11">
    <name type="scientific">uncultured Paludibacter sp</name>
    <dbReference type="NCBI Taxonomy" id="497635"/>
    <lineage>
        <taxon>Bacteria</taxon>
        <taxon>Pseudomonadati</taxon>
        <taxon>Bacteroidota</taxon>
        <taxon>Bacteroidia</taxon>
        <taxon>Bacteroidales</taxon>
        <taxon>Paludibacteraceae</taxon>
        <taxon>Paludibacter</taxon>
        <taxon>environmental samples</taxon>
    </lineage>
</organism>
<feature type="binding site" evidence="9">
    <location>
        <position position="41"/>
    </location>
    <ligand>
        <name>substrate</name>
    </ligand>
</feature>
<dbReference type="Gene3D" id="3.40.50.620">
    <property type="entry name" value="HUPs"/>
    <property type="match status" value="1"/>
</dbReference>
<gene>
    <name evidence="9 11" type="primary">coaD</name>
    <name evidence="11" type="ORF">TRIP_D260134</name>
</gene>
<evidence type="ECO:0000259" key="10">
    <source>
        <dbReference type="Pfam" id="PF01467"/>
    </source>
</evidence>
<dbReference type="EC" id="2.7.7.3" evidence="9"/>
<protein>
    <recommendedName>
        <fullName evidence="9">Phosphopantetheine adenylyltransferase</fullName>
        <ecNumber evidence="9">2.7.7.3</ecNumber>
    </recommendedName>
    <alternativeName>
        <fullName evidence="9">Dephospho-CoA pyrophosphorylase</fullName>
    </alternativeName>
    <alternativeName>
        <fullName evidence="9">Pantetheine-phosphate adenylyltransferase</fullName>
        <shortName evidence="9">PPAT</shortName>
    </alternativeName>
</protein>
<feature type="binding site" evidence="9">
    <location>
        <position position="9"/>
    </location>
    <ligand>
        <name>substrate</name>
    </ligand>
</feature>
<dbReference type="PRINTS" id="PR01020">
    <property type="entry name" value="LPSBIOSNTHSS"/>
</dbReference>
<evidence type="ECO:0000256" key="1">
    <source>
        <dbReference type="ARBA" id="ARBA00022490"/>
    </source>
</evidence>
<dbReference type="InterPro" id="IPR001980">
    <property type="entry name" value="PPAT"/>
</dbReference>
<evidence type="ECO:0000256" key="5">
    <source>
        <dbReference type="ARBA" id="ARBA00022840"/>
    </source>
</evidence>
<dbReference type="EMBL" id="UPXZ01000019">
    <property type="protein sequence ID" value="VBB44720.1"/>
    <property type="molecule type" value="Genomic_DNA"/>
</dbReference>
<sequence>MKRAIFPGTFDPFTIGHYSIVKRGLGIFDEIIVAVGVNQLKKTLFDVEKRLEIIRQAFKDEPRVKAMSYDNLTVDFALSVDAAYILRGIRSVSDFEYEHTIANTNRNLTGVETVILFTESEYSFISSTIIRDLISYGKDVNAFLPPNVSIE</sequence>
<feature type="binding site" evidence="9">
    <location>
        <position position="73"/>
    </location>
    <ligand>
        <name>substrate</name>
    </ligand>
</feature>
<feature type="binding site" evidence="9">
    <location>
        <begin position="9"/>
        <end position="10"/>
    </location>
    <ligand>
        <name>ATP</name>
        <dbReference type="ChEBI" id="CHEBI:30616"/>
    </ligand>
</feature>
<dbReference type="AlphaFoldDB" id="A0A653A9Q8"/>
<evidence type="ECO:0000256" key="8">
    <source>
        <dbReference type="ARBA" id="ARBA00029346"/>
    </source>
</evidence>
<comment type="pathway">
    <text evidence="9">Cofactor biosynthesis; coenzyme A biosynthesis; CoA from (R)-pantothenate: step 4/5.</text>
</comment>
<dbReference type="SUPFAM" id="SSF52374">
    <property type="entry name" value="Nucleotidylyl transferase"/>
    <property type="match status" value="1"/>
</dbReference>
<proteinExistence type="inferred from homology"/>
<accession>A0A653A9Q8</accession>